<dbReference type="EMBL" id="JBFNQN010000026">
    <property type="protein sequence ID" value="MEW9267839.1"/>
    <property type="molecule type" value="Genomic_DNA"/>
</dbReference>
<gene>
    <name evidence="2" type="ORF">AB1207_24125</name>
</gene>
<protein>
    <recommendedName>
        <fullName evidence="4">Centromere-binding protein ParB C-terminal domain-containing protein</fullName>
    </recommendedName>
</protein>
<dbReference type="RefSeq" id="WP_367641352.1">
    <property type="nucleotide sequence ID" value="NZ_JBFNQN010000026.1"/>
</dbReference>
<name>A0ABV3PDX3_9ACTN</name>
<reference evidence="2 3" key="1">
    <citation type="submission" date="2024-07" db="EMBL/GenBank/DDBJ databases">
        <authorList>
            <person name="Thanompreechachai J."/>
            <person name="Duangmal K."/>
        </authorList>
    </citation>
    <scope>NUCLEOTIDE SEQUENCE [LARGE SCALE GENOMIC DNA]</scope>
    <source>
        <strain evidence="2 3">KCTC 19886</strain>
    </source>
</reference>
<dbReference type="Proteomes" id="UP001555826">
    <property type="component" value="Unassembled WGS sequence"/>
</dbReference>
<keyword evidence="3" id="KW-1185">Reference proteome</keyword>
<feature type="compositionally biased region" description="Low complexity" evidence="1">
    <location>
        <begin position="48"/>
        <end position="58"/>
    </location>
</feature>
<comment type="caution">
    <text evidence="2">The sequence shown here is derived from an EMBL/GenBank/DDBJ whole genome shotgun (WGS) entry which is preliminary data.</text>
</comment>
<feature type="compositionally biased region" description="Polar residues" evidence="1">
    <location>
        <begin position="32"/>
        <end position="45"/>
    </location>
</feature>
<proteinExistence type="predicted"/>
<evidence type="ECO:0008006" key="4">
    <source>
        <dbReference type="Google" id="ProtNLM"/>
    </source>
</evidence>
<organism evidence="2 3">
    <name type="scientific">Kineococcus endophyticus</name>
    <dbReference type="NCBI Taxonomy" id="1181883"/>
    <lineage>
        <taxon>Bacteria</taxon>
        <taxon>Bacillati</taxon>
        <taxon>Actinomycetota</taxon>
        <taxon>Actinomycetes</taxon>
        <taxon>Kineosporiales</taxon>
        <taxon>Kineosporiaceae</taxon>
        <taxon>Kineococcus</taxon>
    </lineage>
</organism>
<evidence type="ECO:0000256" key="1">
    <source>
        <dbReference type="SAM" id="MobiDB-lite"/>
    </source>
</evidence>
<feature type="region of interest" description="Disordered" evidence="1">
    <location>
        <begin position="1"/>
        <end position="58"/>
    </location>
</feature>
<evidence type="ECO:0000313" key="2">
    <source>
        <dbReference type="EMBL" id="MEW9267839.1"/>
    </source>
</evidence>
<sequence length="138" mass="14840">MSAGKRVSATDMLSRGRRGASRPEPTNPPVDQATTQLVDQSSSELVEQPTTPVAPTAQTTYSKVAVSLTPQLRSWVKTTPVALGVEGLSSSDLVRLALTRLQADVKDGLPLTELLIEQAHAEAQELTGRRNRGLPTRR</sequence>
<evidence type="ECO:0000313" key="3">
    <source>
        <dbReference type="Proteomes" id="UP001555826"/>
    </source>
</evidence>
<accession>A0ABV3PDX3</accession>